<evidence type="ECO:0000313" key="1">
    <source>
        <dbReference type="EMBL" id="VDO13270.1"/>
    </source>
</evidence>
<organism evidence="1 2">
    <name type="scientific">Brugia timori</name>
    <dbReference type="NCBI Taxonomy" id="42155"/>
    <lineage>
        <taxon>Eukaryota</taxon>
        <taxon>Metazoa</taxon>
        <taxon>Ecdysozoa</taxon>
        <taxon>Nematoda</taxon>
        <taxon>Chromadorea</taxon>
        <taxon>Rhabditida</taxon>
        <taxon>Spirurina</taxon>
        <taxon>Spiruromorpha</taxon>
        <taxon>Filarioidea</taxon>
        <taxon>Onchocercidae</taxon>
        <taxon>Brugia</taxon>
    </lineage>
</organism>
<proteinExistence type="predicted"/>
<dbReference type="Proteomes" id="UP000280834">
    <property type="component" value="Unassembled WGS sequence"/>
</dbReference>
<name>A0A3P7SUY1_9BILA</name>
<evidence type="ECO:0000313" key="2">
    <source>
        <dbReference type="Proteomes" id="UP000280834"/>
    </source>
</evidence>
<accession>A0A3P7SUY1</accession>
<sequence>MPQRQAPPSRRANIWIRPLFQFCCKPWVHWLKNVHRIRLNTWRIIYLRRRIVFRHHSISNNSKMNPAIKSKKIFRNFSIKRCFTEKKLLRFPFLSMFYFSQSLF</sequence>
<gene>
    <name evidence="1" type="ORF">BTMF_LOCUS2755</name>
</gene>
<dbReference type="EMBL" id="UZAG01002341">
    <property type="protein sequence ID" value="VDO13270.1"/>
    <property type="molecule type" value="Genomic_DNA"/>
</dbReference>
<keyword evidence="2" id="KW-1185">Reference proteome</keyword>
<protein>
    <submittedName>
        <fullName evidence="1">Uncharacterized protein</fullName>
    </submittedName>
</protein>
<reference evidence="1 2" key="1">
    <citation type="submission" date="2018-11" db="EMBL/GenBank/DDBJ databases">
        <authorList>
            <consortium name="Pathogen Informatics"/>
        </authorList>
    </citation>
    <scope>NUCLEOTIDE SEQUENCE [LARGE SCALE GENOMIC DNA]</scope>
</reference>
<dbReference type="AlphaFoldDB" id="A0A3P7SUY1"/>